<evidence type="ECO:0000313" key="15">
    <source>
        <dbReference type="EMBL" id="MCX2721262.1"/>
    </source>
</evidence>
<feature type="transmembrane region" description="Helical" evidence="13">
    <location>
        <begin position="170"/>
        <end position="189"/>
    </location>
</feature>
<evidence type="ECO:0000256" key="13">
    <source>
        <dbReference type="SAM" id="Phobius"/>
    </source>
</evidence>
<feature type="transmembrane region" description="Helical" evidence="13">
    <location>
        <begin position="21"/>
        <end position="42"/>
    </location>
</feature>
<dbReference type="Proteomes" id="UP001300261">
    <property type="component" value="Unassembled WGS sequence"/>
</dbReference>
<evidence type="ECO:0000313" key="16">
    <source>
        <dbReference type="Proteomes" id="UP001300261"/>
    </source>
</evidence>
<evidence type="ECO:0000256" key="6">
    <source>
        <dbReference type="ARBA" id="ARBA00022723"/>
    </source>
</evidence>
<dbReference type="SUPFAM" id="SSF52343">
    <property type="entry name" value="Ferredoxin reductase-like, C-terminal NADP-linked domain"/>
    <property type="match status" value="1"/>
</dbReference>
<dbReference type="RefSeq" id="WP_265960963.1">
    <property type="nucleotide sequence ID" value="NZ_JAPEVI010000002.1"/>
</dbReference>
<keyword evidence="6" id="KW-0479">Metal-binding</keyword>
<keyword evidence="9" id="KW-0560">Oxidoreductase</keyword>
<dbReference type="PROSITE" id="PS51384">
    <property type="entry name" value="FAD_FR"/>
    <property type="match status" value="1"/>
</dbReference>
<dbReference type="Pfam" id="PF01794">
    <property type="entry name" value="Ferric_reduct"/>
    <property type="match status" value="1"/>
</dbReference>
<feature type="transmembrane region" description="Helical" evidence="13">
    <location>
        <begin position="57"/>
        <end position="76"/>
    </location>
</feature>
<dbReference type="InterPro" id="IPR017927">
    <property type="entry name" value="FAD-bd_FR_type"/>
</dbReference>
<dbReference type="Gene3D" id="3.40.50.80">
    <property type="entry name" value="Nucleotide-binding domain of ferredoxin-NADP reductase (FNR) module"/>
    <property type="match status" value="1"/>
</dbReference>
<evidence type="ECO:0000256" key="10">
    <source>
        <dbReference type="ARBA" id="ARBA00023004"/>
    </source>
</evidence>
<dbReference type="PANTHER" id="PTHR47354:SF8">
    <property type="entry name" value="1,2-PHENYLACETYL-COA EPOXIDASE, SUBUNIT E"/>
    <property type="match status" value="1"/>
</dbReference>
<evidence type="ECO:0000256" key="8">
    <source>
        <dbReference type="ARBA" id="ARBA00022989"/>
    </source>
</evidence>
<evidence type="ECO:0000256" key="9">
    <source>
        <dbReference type="ARBA" id="ARBA00023002"/>
    </source>
</evidence>
<dbReference type="Pfam" id="PF00175">
    <property type="entry name" value="NAD_binding_1"/>
    <property type="match status" value="1"/>
</dbReference>
<evidence type="ECO:0000256" key="3">
    <source>
        <dbReference type="ARBA" id="ARBA00022630"/>
    </source>
</evidence>
<dbReference type="PANTHER" id="PTHR47354">
    <property type="entry name" value="NADH OXIDOREDUCTASE HCR"/>
    <property type="match status" value="1"/>
</dbReference>
<dbReference type="InterPro" id="IPR050415">
    <property type="entry name" value="MRET"/>
</dbReference>
<dbReference type="InterPro" id="IPR039261">
    <property type="entry name" value="FNR_nucleotide-bd"/>
</dbReference>
<keyword evidence="8 13" id="KW-1133">Transmembrane helix</keyword>
<evidence type="ECO:0000256" key="7">
    <source>
        <dbReference type="ARBA" id="ARBA00022827"/>
    </source>
</evidence>
<feature type="transmembrane region" description="Helical" evidence="13">
    <location>
        <begin position="474"/>
        <end position="493"/>
    </location>
</feature>
<feature type="transmembrane region" description="Helical" evidence="13">
    <location>
        <begin position="97"/>
        <end position="118"/>
    </location>
</feature>
<dbReference type="InterPro" id="IPR013112">
    <property type="entry name" value="FAD-bd_8"/>
</dbReference>
<evidence type="ECO:0000256" key="2">
    <source>
        <dbReference type="ARBA" id="ARBA00004141"/>
    </source>
</evidence>
<dbReference type="EMBL" id="JAPEVI010000002">
    <property type="protein sequence ID" value="MCX2721262.1"/>
    <property type="molecule type" value="Genomic_DNA"/>
</dbReference>
<evidence type="ECO:0000256" key="5">
    <source>
        <dbReference type="ARBA" id="ARBA00022714"/>
    </source>
</evidence>
<evidence type="ECO:0000256" key="12">
    <source>
        <dbReference type="ARBA" id="ARBA00023136"/>
    </source>
</evidence>
<dbReference type="InterPro" id="IPR017938">
    <property type="entry name" value="Riboflavin_synthase-like_b-brl"/>
</dbReference>
<dbReference type="Pfam" id="PF08022">
    <property type="entry name" value="FAD_binding_8"/>
    <property type="match status" value="1"/>
</dbReference>
<dbReference type="InterPro" id="IPR013130">
    <property type="entry name" value="Fe3_Rdtase_TM_dom"/>
</dbReference>
<name>A0ABT3QWG0_9HYPH</name>
<comment type="cofactor">
    <cofactor evidence="1">
        <name>FAD</name>
        <dbReference type="ChEBI" id="CHEBI:57692"/>
    </cofactor>
</comment>
<gene>
    <name evidence="15" type="ORF">ON753_02420</name>
</gene>
<keyword evidence="11" id="KW-0411">Iron-sulfur</keyword>
<evidence type="ECO:0000256" key="4">
    <source>
        <dbReference type="ARBA" id="ARBA00022692"/>
    </source>
</evidence>
<comment type="subcellular location">
    <subcellularLocation>
        <location evidence="2">Membrane</location>
        <topology evidence="2">Multi-pass membrane protein</topology>
    </subcellularLocation>
</comment>
<dbReference type="InterPro" id="IPR001433">
    <property type="entry name" value="OxRdtase_FAD/NAD-bd"/>
</dbReference>
<keyword evidence="16" id="KW-1185">Reference proteome</keyword>
<feature type="transmembrane region" description="Helical" evidence="13">
    <location>
        <begin position="138"/>
        <end position="158"/>
    </location>
</feature>
<keyword evidence="4 13" id="KW-0812">Transmembrane</keyword>
<keyword evidence="10" id="KW-0408">Iron</keyword>
<organism evidence="15 16">
    <name type="scientific">Roseibium salinum</name>
    <dbReference type="NCBI Taxonomy" id="1604349"/>
    <lineage>
        <taxon>Bacteria</taxon>
        <taxon>Pseudomonadati</taxon>
        <taxon>Pseudomonadota</taxon>
        <taxon>Alphaproteobacteria</taxon>
        <taxon>Hyphomicrobiales</taxon>
        <taxon>Stappiaceae</taxon>
        <taxon>Roseibium</taxon>
    </lineage>
</organism>
<dbReference type="SUPFAM" id="SSF63380">
    <property type="entry name" value="Riboflavin synthase domain-like"/>
    <property type="match status" value="1"/>
</dbReference>
<protein>
    <submittedName>
        <fullName evidence="15">Ferredoxin reductase family protein</fullName>
    </submittedName>
</protein>
<keyword evidence="12 13" id="KW-0472">Membrane</keyword>
<sequence length="495" mass="53837">MGENVTDTRRKQERRTGSTPVRLPGHVLALAYLVFCLIPVALTLERMTAPLGVWEKAGAVLGLAGLAAMAVQFVTSGRFQIISGHLGIDKIMAFHKVAARWVLLALVLHPLLYVVPTWLDDPSLGLERLLAYLTVPHYRSGVVALAALIPLVLTAALRDRLPWRYEFWRGSHLVLAAVAVGAGLHHAVTAGRFSAAGPVNGFWWIAGLAVVTVIAVLYGWRWLLLHKRPWRLASVTKLADRMWELDIQPASGNPAWTYEAGQFVWMCTGNRRFPLFDHPFSIADSPLRPGLSLIVKEAGDFTGRIGELPPGTAIGIDGPYGDFVLGSHRARNVLLLAGGVGIAPIMGLLRDMVARRDSRPVRLAYAAGQAENFACLREIEAAKAVLDLQTMMLSEQDADGWHGLVGRLDRDRLAALLTDLDPKETVALMCGPGPMVTSVSDLLLDLGLPMENVVYERFDYGGGMASRQDRRRSLQFAAIGLAMAASLALFVVLSG</sequence>
<feature type="transmembrane region" description="Helical" evidence="13">
    <location>
        <begin position="201"/>
        <end position="224"/>
    </location>
</feature>
<dbReference type="PRINTS" id="PR00410">
    <property type="entry name" value="PHEHYDRXLASE"/>
</dbReference>
<keyword evidence="3" id="KW-0285">Flavoprotein</keyword>
<dbReference type="Gene3D" id="2.40.30.10">
    <property type="entry name" value="Translation factors"/>
    <property type="match status" value="1"/>
</dbReference>
<keyword evidence="5" id="KW-0001">2Fe-2S</keyword>
<keyword evidence="7" id="KW-0274">FAD</keyword>
<accession>A0ABT3QWG0</accession>
<reference evidence="15 16" key="1">
    <citation type="journal article" date="2016" name="Int. J. Syst. Evol. Microbiol.">
        <title>Labrenzia salina sp. nov., isolated from the rhizosphere of the halophyte Arthrocnemum macrostachyum.</title>
        <authorList>
            <person name="Camacho M."/>
            <person name="Redondo-Gomez S."/>
            <person name="Rodriguez-Llorente I."/>
            <person name="Rohde M."/>
            <person name="Sproer C."/>
            <person name="Schumann P."/>
            <person name="Klenk H.P."/>
            <person name="Montero-Calasanz M.D.C."/>
        </authorList>
    </citation>
    <scope>NUCLEOTIDE SEQUENCE [LARGE SCALE GENOMIC DNA]</scope>
    <source>
        <strain evidence="15 16">DSM 29163</strain>
    </source>
</reference>
<evidence type="ECO:0000259" key="14">
    <source>
        <dbReference type="PROSITE" id="PS51384"/>
    </source>
</evidence>
<comment type="caution">
    <text evidence="15">The sequence shown here is derived from an EMBL/GenBank/DDBJ whole genome shotgun (WGS) entry which is preliminary data.</text>
</comment>
<feature type="domain" description="FAD-binding FR-type" evidence="14">
    <location>
        <begin position="225"/>
        <end position="326"/>
    </location>
</feature>
<evidence type="ECO:0000256" key="11">
    <source>
        <dbReference type="ARBA" id="ARBA00023014"/>
    </source>
</evidence>
<evidence type="ECO:0000256" key="1">
    <source>
        <dbReference type="ARBA" id="ARBA00001974"/>
    </source>
</evidence>
<proteinExistence type="predicted"/>